<evidence type="ECO:0000256" key="11">
    <source>
        <dbReference type="ARBA" id="ARBA00022679"/>
    </source>
</evidence>
<evidence type="ECO:0000313" key="25">
    <source>
        <dbReference type="Proteomes" id="UP000267035"/>
    </source>
</evidence>
<dbReference type="InterPro" id="IPR008279">
    <property type="entry name" value="PEP-util_enz_mobile_dom"/>
</dbReference>
<dbReference type="InterPro" id="IPR015813">
    <property type="entry name" value="Pyrv/PenolPyrv_kinase-like_dom"/>
</dbReference>
<evidence type="ECO:0000256" key="4">
    <source>
        <dbReference type="ARBA" id="ARBA00004496"/>
    </source>
</evidence>
<feature type="domain" description="PEP-utilising enzyme C-terminal" evidence="22">
    <location>
        <begin position="280"/>
        <end position="572"/>
    </location>
</feature>
<dbReference type="Pfam" id="PF02896">
    <property type="entry name" value="PEP-utilizers_C"/>
    <property type="match status" value="1"/>
</dbReference>
<evidence type="ECO:0000256" key="9">
    <source>
        <dbReference type="ARBA" id="ARBA00022490"/>
    </source>
</evidence>
<evidence type="ECO:0000256" key="7">
    <source>
        <dbReference type="ARBA" id="ARBA00016544"/>
    </source>
</evidence>
<comment type="caution">
    <text evidence="24">The sequence shown here is derived from an EMBL/GenBank/DDBJ whole genome shotgun (WGS) entry which is preliminary data.</text>
</comment>
<dbReference type="PANTHER" id="PTHR46244">
    <property type="entry name" value="PHOSPHOENOLPYRUVATE-PROTEIN PHOSPHOTRANSFERASE"/>
    <property type="match status" value="1"/>
</dbReference>
<keyword evidence="13 17" id="KW-0479">Metal-binding</keyword>
<dbReference type="SUPFAM" id="SSF52009">
    <property type="entry name" value="Phosphohistidine domain"/>
    <property type="match status" value="1"/>
</dbReference>
<sequence length="597" mass="64936">MSAHNIRLAGIAVSRGIVIGRALALARAPLQVEHHIIPGAQVPAELERLQRGFDLAIGELRRVQQGLADEAAYADLHTLLDAHAMLLEDEALQQGAAHYVRERHYNAEWALMEQLAELSRDFDAMDDSYLRERKADLEQLVARVLQCMRLAPGVAPPPMTVLPSGADASLDVTSLPPRPRDALPQIVVAHDLAPADMLHFRRGMFAGFVTDAGSKASHTAIVARSLDIPAVVGMKDASARIAHNDLLIVHADAGLVILNPDEATLQTYRGLQAQMLQARQRQQRLRYTPAITRDGCQIELLANVELPADCEAAVAAGAVGVGLFRSEFLFLGRHDSLPGEEEQYRAYRAAIQAMQGLPVTIRTIDIGADKLLEVCGHALPSQEQSALGLRAIRWSLANPELFRTQLRALLRAAVHGPLNILFPMLSQMGEVRQTLELLEQAREELRARNVEFGPVRLGAMVEVPAAALMLRQFLPHFDFISIGSNDLAQYTLAVDRAQASVAHLFDATHPAVLHLIANVIAQCKAEGKSVCLCGEIAGDPHITHLLLGLGLQSFSMNPAQLLAVKERILQADTGVLAPWAQQVLELEDTQAALEPSG</sequence>
<dbReference type="PANTHER" id="PTHR46244:SF3">
    <property type="entry name" value="PHOSPHOENOLPYRUVATE-PROTEIN PHOSPHOTRANSFERASE"/>
    <property type="match status" value="1"/>
</dbReference>
<feature type="binding site" evidence="20">
    <location>
        <position position="486"/>
    </location>
    <ligand>
        <name>Mg(2+)</name>
        <dbReference type="ChEBI" id="CHEBI:18420"/>
    </ligand>
</feature>
<evidence type="ECO:0000256" key="18">
    <source>
        <dbReference type="PIRSR" id="PIRSR000732-1"/>
    </source>
</evidence>
<dbReference type="Gene3D" id="3.50.30.10">
    <property type="entry name" value="Phosphohistidine domain"/>
    <property type="match status" value="1"/>
</dbReference>
<evidence type="ECO:0000256" key="2">
    <source>
        <dbReference type="ARBA" id="ARBA00001946"/>
    </source>
</evidence>
<dbReference type="Pfam" id="PF00391">
    <property type="entry name" value="PEP-utilizers"/>
    <property type="match status" value="1"/>
</dbReference>
<dbReference type="PROSITE" id="PS00742">
    <property type="entry name" value="PEP_ENZYMES_2"/>
    <property type="match status" value="1"/>
</dbReference>
<dbReference type="SUPFAM" id="SSF47831">
    <property type="entry name" value="Enzyme I of the PEP:sugar phosphotransferase system HPr-binding (sub)domain"/>
    <property type="match status" value="1"/>
</dbReference>
<dbReference type="InterPro" id="IPR023151">
    <property type="entry name" value="PEP_util_CS"/>
</dbReference>
<keyword evidence="11 17" id="KW-0808">Transferase</keyword>
<feature type="active site" description="Tele-phosphohistidine intermediate" evidence="18">
    <location>
        <position position="218"/>
    </location>
</feature>
<dbReference type="SUPFAM" id="SSF51621">
    <property type="entry name" value="Phosphoenolpyruvate/pyruvate domain"/>
    <property type="match status" value="1"/>
</dbReference>
<keyword evidence="14 17" id="KW-0418">Kinase</keyword>
<feature type="domain" description="Phosphotransferase system enzyme I N-terminal" evidence="23">
    <location>
        <begin position="10"/>
        <end position="133"/>
    </location>
</feature>
<evidence type="ECO:0000256" key="1">
    <source>
        <dbReference type="ARBA" id="ARBA00000683"/>
    </source>
</evidence>
<evidence type="ECO:0000259" key="23">
    <source>
        <dbReference type="Pfam" id="PF05524"/>
    </source>
</evidence>
<dbReference type="EMBL" id="RDQL01000005">
    <property type="protein sequence ID" value="RMX00399.1"/>
    <property type="molecule type" value="Genomic_DNA"/>
</dbReference>
<feature type="binding site" evidence="20">
    <location>
        <position position="462"/>
    </location>
    <ligand>
        <name>Mg(2+)</name>
        <dbReference type="ChEBI" id="CHEBI:18420"/>
    </ligand>
</feature>
<gene>
    <name evidence="24" type="primary">ptsP</name>
    <name evidence="24" type="ORF">EBQ25_04825</name>
</gene>
<dbReference type="InterPro" id="IPR040442">
    <property type="entry name" value="Pyrv_kinase-like_dom_sf"/>
</dbReference>
<feature type="binding site" evidence="19">
    <location>
        <begin position="485"/>
        <end position="486"/>
    </location>
    <ligand>
        <name>phosphoenolpyruvate</name>
        <dbReference type="ChEBI" id="CHEBI:58702"/>
    </ligand>
</feature>
<dbReference type="InterPro" id="IPR006318">
    <property type="entry name" value="PTS_EI-like"/>
</dbReference>
<dbReference type="Proteomes" id="UP000267035">
    <property type="component" value="Unassembled WGS sequence"/>
</dbReference>
<evidence type="ECO:0000256" key="8">
    <source>
        <dbReference type="ARBA" id="ARBA00022448"/>
    </source>
</evidence>
<keyword evidence="8 17" id="KW-0813">Transport</keyword>
<keyword evidence="12 17" id="KW-0598">Phosphotransferase system</keyword>
<evidence type="ECO:0000313" key="24">
    <source>
        <dbReference type="EMBL" id="RMX00399.1"/>
    </source>
</evidence>
<evidence type="ECO:0000256" key="6">
    <source>
        <dbReference type="ARBA" id="ARBA00012232"/>
    </source>
</evidence>
<evidence type="ECO:0000256" key="5">
    <source>
        <dbReference type="ARBA" id="ARBA00007837"/>
    </source>
</evidence>
<dbReference type="PRINTS" id="PR01736">
    <property type="entry name" value="PHPHTRNFRASE"/>
</dbReference>
<comment type="function">
    <text evidence="3 17">General (non sugar-specific) component of the phosphoenolpyruvate-dependent sugar phosphotransferase system (sugar PTS). This major carbohydrate active-transport system catalyzes the phosphorylation of incoming sugar substrates concomitantly with their translocation across the cell membrane. Enzyme I transfers the phosphoryl group from phosphoenolpyruvate (PEP) to the phosphoryl carrier protein (HPr).</text>
</comment>
<dbReference type="GO" id="GO:0046872">
    <property type="term" value="F:metal ion binding"/>
    <property type="evidence" value="ECO:0007669"/>
    <property type="project" value="UniProtKB-KW"/>
</dbReference>
<dbReference type="Gene3D" id="3.20.20.60">
    <property type="entry name" value="Phosphoenolpyruvate-binding domains"/>
    <property type="match status" value="1"/>
</dbReference>
<dbReference type="RefSeq" id="WP_122253724.1">
    <property type="nucleotide sequence ID" value="NZ_RDQL01000005.1"/>
</dbReference>
<feature type="binding site" evidence="19">
    <location>
        <position position="325"/>
    </location>
    <ligand>
        <name>phosphoenolpyruvate</name>
        <dbReference type="ChEBI" id="CHEBI:58702"/>
    </ligand>
</feature>
<feature type="active site" description="Proton donor" evidence="18">
    <location>
        <position position="533"/>
    </location>
</feature>
<comment type="cofactor">
    <cofactor evidence="2 17 20">
        <name>Mg(2+)</name>
        <dbReference type="ChEBI" id="CHEBI:18420"/>
    </cofactor>
</comment>
<evidence type="ECO:0000256" key="17">
    <source>
        <dbReference type="PIRNR" id="PIRNR000732"/>
    </source>
</evidence>
<evidence type="ECO:0000256" key="12">
    <source>
        <dbReference type="ARBA" id="ARBA00022683"/>
    </source>
</evidence>
<dbReference type="AlphaFoldDB" id="A0A3M6QD72"/>
<evidence type="ECO:0000256" key="14">
    <source>
        <dbReference type="ARBA" id="ARBA00022777"/>
    </source>
</evidence>
<dbReference type="Pfam" id="PF05524">
    <property type="entry name" value="PEP-utilisers_N"/>
    <property type="match status" value="1"/>
</dbReference>
<feature type="binding site" evidence="19">
    <location>
        <position position="496"/>
    </location>
    <ligand>
        <name>phosphoenolpyruvate</name>
        <dbReference type="ChEBI" id="CHEBI:58702"/>
    </ligand>
</feature>
<keyword evidence="15 17" id="KW-0460">Magnesium</keyword>
<evidence type="ECO:0000256" key="13">
    <source>
        <dbReference type="ARBA" id="ARBA00022723"/>
    </source>
</evidence>
<dbReference type="EC" id="2.7.3.9" evidence="6 17"/>
<dbReference type="InterPro" id="IPR036637">
    <property type="entry name" value="Phosphohistidine_dom_sf"/>
</dbReference>
<keyword evidence="25" id="KW-1185">Reference proteome</keyword>
<dbReference type="InterPro" id="IPR050499">
    <property type="entry name" value="PEP-utilizing_PTS_enzyme"/>
</dbReference>
<dbReference type="InterPro" id="IPR000121">
    <property type="entry name" value="PEP_util_C"/>
</dbReference>
<dbReference type="InterPro" id="IPR036618">
    <property type="entry name" value="PtsI_HPr-bd_sf"/>
</dbReference>
<feature type="domain" description="PEP-utilising enzyme mobile" evidence="21">
    <location>
        <begin position="185"/>
        <end position="254"/>
    </location>
</feature>
<proteinExistence type="inferred from homology"/>
<evidence type="ECO:0000259" key="22">
    <source>
        <dbReference type="Pfam" id="PF02896"/>
    </source>
</evidence>
<reference evidence="24 25" key="1">
    <citation type="submission" date="2018-10" db="EMBL/GenBank/DDBJ databases">
        <title>Comamonadaceae CDC group NO-1 genome sequencing and assembly.</title>
        <authorList>
            <person name="Bernier A.-M."/>
            <person name="Bernard K."/>
        </authorList>
    </citation>
    <scope>NUCLEOTIDE SEQUENCE [LARGE SCALE GENOMIC DNA]</scope>
    <source>
        <strain evidence="24 25">NML161473</strain>
    </source>
</reference>
<dbReference type="NCBIfam" id="TIGR01417">
    <property type="entry name" value="PTS_I_fam"/>
    <property type="match status" value="1"/>
</dbReference>
<feature type="binding site" evidence="19">
    <location>
        <position position="362"/>
    </location>
    <ligand>
        <name>phosphoenolpyruvate</name>
        <dbReference type="ChEBI" id="CHEBI:58702"/>
    </ligand>
</feature>
<dbReference type="GO" id="GO:0009401">
    <property type="term" value="P:phosphoenolpyruvate-dependent sugar phosphotransferase system"/>
    <property type="evidence" value="ECO:0007669"/>
    <property type="project" value="UniProtKB-KW"/>
</dbReference>
<evidence type="ECO:0000256" key="15">
    <source>
        <dbReference type="ARBA" id="ARBA00022842"/>
    </source>
</evidence>
<keyword evidence="10 17" id="KW-0762">Sugar transport</keyword>
<keyword evidence="9 17" id="KW-0963">Cytoplasm</keyword>
<comment type="subcellular location">
    <subcellularLocation>
        <location evidence="4 17">Cytoplasm</location>
    </subcellularLocation>
</comment>
<dbReference type="GO" id="GO:0008965">
    <property type="term" value="F:phosphoenolpyruvate-protein phosphotransferase activity"/>
    <property type="evidence" value="ECO:0007669"/>
    <property type="project" value="UniProtKB-EC"/>
</dbReference>
<keyword evidence="24" id="KW-0670">Pyruvate</keyword>
<protein>
    <recommendedName>
        <fullName evidence="7 17">Phosphoenolpyruvate-protein phosphotransferase</fullName>
        <ecNumber evidence="6 17">2.7.3.9</ecNumber>
    </recommendedName>
    <alternativeName>
        <fullName evidence="16 17">Phosphotransferase system, enzyme I</fullName>
    </alternativeName>
</protein>
<dbReference type="Gene3D" id="1.10.274.10">
    <property type="entry name" value="PtsI, HPr-binding domain"/>
    <property type="match status" value="1"/>
</dbReference>
<evidence type="ECO:0000259" key="21">
    <source>
        <dbReference type="Pfam" id="PF00391"/>
    </source>
</evidence>
<name>A0A3M6QD72_9BURK</name>
<comment type="similarity">
    <text evidence="5 17">Belongs to the PEP-utilizing enzyme family.</text>
</comment>
<comment type="catalytic activity">
    <reaction evidence="1 17">
        <text>L-histidyl-[protein] + phosphoenolpyruvate = N(pros)-phospho-L-histidyl-[protein] + pyruvate</text>
        <dbReference type="Rhea" id="RHEA:23880"/>
        <dbReference type="Rhea" id="RHEA-COMP:9745"/>
        <dbReference type="Rhea" id="RHEA-COMP:9746"/>
        <dbReference type="ChEBI" id="CHEBI:15361"/>
        <dbReference type="ChEBI" id="CHEBI:29979"/>
        <dbReference type="ChEBI" id="CHEBI:58702"/>
        <dbReference type="ChEBI" id="CHEBI:64837"/>
        <dbReference type="EC" id="2.7.3.9"/>
    </reaction>
</comment>
<evidence type="ECO:0000256" key="20">
    <source>
        <dbReference type="PIRSR" id="PIRSR000732-3"/>
    </source>
</evidence>
<dbReference type="GO" id="GO:0016301">
    <property type="term" value="F:kinase activity"/>
    <property type="evidence" value="ECO:0007669"/>
    <property type="project" value="UniProtKB-KW"/>
</dbReference>
<evidence type="ECO:0000256" key="19">
    <source>
        <dbReference type="PIRSR" id="PIRSR000732-2"/>
    </source>
</evidence>
<accession>A0A3M6QD72</accession>
<evidence type="ECO:0000256" key="3">
    <source>
        <dbReference type="ARBA" id="ARBA00002728"/>
    </source>
</evidence>
<dbReference type="InterPro" id="IPR024692">
    <property type="entry name" value="PTS_EI"/>
</dbReference>
<organism evidence="24 25">
    <name type="scientific">Allofranklinella schreckenbergeri</name>
    <dbReference type="NCBI Taxonomy" id="1076744"/>
    <lineage>
        <taxon>Bacteria</taxon>
        <taxon>Pseudomonadati</taxon>
        <taxon>Pseudomonadota</taxon>
        <taxon>Betaproteobacteria</taxon>
        <taxon>Burkholderiales</taxon>
        <taxon>Comamonadaceae</taxon>
        <taxon>Allofranklinella</taxon>
    </lineage>
</organism>
<dbReference type="PIRSF" id="PIRSF000732">
    <property type="entry name" value="PTS_enzyme_I"/>
    <property type="match status" value="1"/>
</dbReference>
<dbReference type="InterPro" id="IPR008731">
    <property type="entry name" value="PTS_EIN"/>
</dbReference>
<dbReference type="GO" id="GO:0005737">
    <property type="term" value="C:cytoplasm"/>
    <property type="evidence" value="ECO:0007669"/>
    <property type="project" value="UniProtKB-SubCell"/>
</dbReference>
<evidence type="ECO:0000256" key="16">
    <source>
        <dbReference type="ARBA" id="ARBA00033235"/>
    </source>
</evidence>
<evidence type="ECO:0000256" key="10">
    <source>
        <dbReference type="ARBA" id="ARBA00022597"/>
    </source>
</evidence>